<accession>X8DJZ4</accession>
<proteinExistence type="predicted"/>
<gene>
    <name evidence="1" type="ORF">I553_2155</name>
</gene>
<name>X8DJZ4_MYCXE</name>
<dbReference type="AlphaFoldDB" id="X8DJZ4"/>
<organism evidence="1">
    <name type="scientific">Mycobacterium xenopi 4042</name>
    <dbReference type="NCBI Taxonomy" id="1299334"/>
    <lineage>
        <taxon>Bacteria</taxon>
        <taxon>Bacillati</taxon>
        <taxon>Actinomycetota</taxon>
        <taxon>Actinomycetes</taxon>
        <taxon>Mycobacteriales</taxon>
        <taxon>Mycobacteriaceae</taxon>
        <taxon>Mycobacterium</taxon>
    </lineage>
</organism>
<protein>
    <submittedName>
        <fullName evidence="1">Uncharacterized protein</fullName>
    </submittedName>
</protein>
<comment type="caution">
    <text evidence="1">The sequence shown here is derived from an EMBL/GenBank/DDBJ whole genome shotgun (WGS) entry which is preliminary data.</text>
</comment>
<sequence length="43" mass="4932">MLLRRYEGVLDHIVLCAPAIGVEPERIQENLDALIALHRTVRH</sequence>
<reference evidence="1" key="1">
    <citation type="submission" date="2014-01" db="EMBL/GenBank/DDBJ databases">
        <authorList>
            <person name="Brown-Elliot B."/>
            <person name="Wallace R."/>
            <person name="Lenaerts A."/>
            <person name="Ordway D."/>
            <person name="DeGroote M.A."/>
            <person name="Parker T."/>
            <person name="Sizemore C."/>
            <person name="Tallon L.J."/>
            <person name="Sadzewicz L.K."/>
            <person name="Sengamalay N."/>
            <person name="Fraser C.M."/>
            <person name="Hine E."/>
            <person name="Shefchek K.A."/>
            <person name="Das S.P."/>
            <person name="Tettelin H."/>
        </authorList>
    </citation>
    <scope>NUCLEOTIDE SEQUENCE [LARGE SCALE GENOMIC DNA]</scope>
    <source>
        <strain evidence="1">4042</strain>
    </source>
</reference>
<evidence type="ECO:0000313" key="1">
    <source>
        <dbReference type="EMBL" id="EUA68967.1"/>
    </source>
</evidence>
<dbReference type="EMBL" id="JAOB01000013">
    <property type="protein sequence ID" value="EUA68967.1"/>
    <property type="molecule type" value="Genomic_DNA"/>
</dbReference>
<dbReference type="PATRIC" id="fig|1299334.3.peg.1650"/>